<dbReference type="PROSITE" id="PS50005">
    <property type="entry name" value="TPR"/>
    <property type="match status" value="1"/>
</dbReference>
<dbReference type="Pfam" id="PF00486">
    <property type="entry name" value="Trans_reg_C"/>
    <property type="match status" value="1"/>
</dbReference>
<evidence type="ECO:0000256" key="6">
    <source>
        <dbReference type="PROSITE-ProRule" id="PRU01091"/>
    </source>
</evidence>
<dbReference type="GO" id="GO:0043531">
    <property type="term" value="F:ADP binding"/>
    <property type="evidence" value="ECO:0007669"/>
    <property type="project" value="InterPro"/>
</dbReference>
<feature type="domain" description="OmpR/PhoB-type" evidence="8">
    <location>
        <begin position="21"/>
        <end position="123"/>
    </location>
</feature>
<organism evidence="9 10">
    <name type="scientific">Micromonospora costi</name>
    <dbReference type="NCBI Taxonomy" id="1530042"/>
    <lineage>
        <taxon>Bacteria</taxon>
        <taxon>Bacillati</taxon>
        <taxon>Actinomycetota</taxon>
        <taxon>Actinomycetes</taxon>
        <taxon>Micromonosporales</taxon>
        <taxon>Micromonosporaceae</taxon>
        <taxon>Micromonospora</taxon>
    </lineage>
</organism>
<dbReference type="InterPro" id="IPR051677">
    <property type="entry name" value="AfsR-DnrI-RedD_regulator"/>
</dbReference>
<evidence type="ECO:0000313" key="9">
    <source>
        <dbReference type="EMBL" id="RKN51465.1"/>
    </source>
</evidence>
<feature type="compositionally biased region" description="Low complexity" evidence="7">
    <location>
        <begin position="291"/>
        <end position="302"/>
    </location>
</feature>
<protein>
    <submittedName>
        <fullName evidence="9">Transcriptional regulator</fullName>
    </submittedName>
</protein>
<dbReference type="SMART" id="SM00862">
    <property type="entry name" value="Trans_reg_C"/>
    <property type="match status" value="1"/>
</dbReference>
<dbReference type="Pfam" id="PF03704">
    <property type="entry name" value="BTAD"/>
    <property type="match status" value="1"/>
</dbReference>
<evidence type="ECO:0000256" key="1">
    <source>
        <dbReference type="ARBA" id="ARBA00005820"/>
    </source>
</evidence>
<feature type="region of interest" description="Disordered" evidence="7">
    <location>
        <begin position="273"/>
        <end position="304"/>
    </location>
</feature>
<dbReference type="Proteomes" id="UP000279968">
    <property type="component" value="Unassembled WGS sequence"/>
</dbReference>
<dbReference type="InterPro" id="IPR016032">
    <property type="entry name" value="Sig_transdc_resp-reg_C-effctor"/>
</dbReference>
<feature type="repeat" description="TPR" evidence="5">
    <location>
        <begin position="952"/>
        <end position="985"/>
    </location>
</feature>
<dbReference type="Gene3D" id="1.10.8.430">
    <property type="entry name" value="Helical domain of apoptotic protease-activating factors"/>
    <property type="match status" value="1"/>
</dbReference>
<dbReference type="InterPro" id="IPR019734">
    <property type="entry name" value="TPR_rpt"/>
</dbReference>
<dbReference type="EMBL" id="RBAN01000007">
    <property type="protein sequence ID" value="RKN51465.1"/>
    <property type="molecule type" value="Genomic_DNA"/>
</dbReference>
<comment type="similarity">
    <text evidence="1">Belongs to the AfsR/DnrI/RedD regulatory family.</text>
</comment>
<feature type="DNA-binding region" description="OmpR/PhoB-type" evidence="6">
    <location>
        <begin position="21"/>
        <end position="123"/>
    </location>
</feature>
<reference evidence="9 10" key="1">
    <citation type="journal article" date="2015" name="Int. J. Syst. Evol. Microbiol.">
        <title>Micromonospora costi sp. nov., isolated from a leaf of Costus speciosus.</title>
        <authorList>
            <person name="Thawai C."/>
        </authorList>
    </citation>
    <scope>NUCLEOTIDE SEQUENCE [LARGE SCALE GENOMIC DNA]</scope>
    <source>
        <strain evidence="9 10">CS1-12</strain>
    </source>
</reference>
<dbReference type="Gene3D" id="1.25.40.10">
    <property type="entry name" value="Tetratricopeptide repeat domain"/>
    <property type="match status" value="3"/>
</dbReference>
<dbReference type="Gene3D" id="3.40.50.300">
    <property type="entry name" value="P-loop containing nucleotide triphosphate hydrolases"/>
    <property type="match status" value="1"/>
</dbReference>
<dbReference type="AlphaFoldDB" id="A0A3A9ZTA8"/>
<dbReference type="SUPFAM" id="SSF48452">
    <property type="entry name" value="TPR-like"/>
    <property type="match status" value="3"/>
</dbReference>
<dbReference type="CDD" id="cd15831">
    <property type="entry name" value="BTAD"/>
    <property type="match status" value="1"/>
</dbReference>
<dbReference type="RefSeq" id="WP_120782890.1">
    <property type="nucleotide sequence ID" value="NZ_JBHLUP010000009.1"/>
</dbReference>
<dbReference type="PANTHER" id="PTHR35807:SF1">
    <property type="entry name" value="TRANSCRIPTIONAL REGULATOR REDD"/>
    <property type="match status" value="1"/>
</dbReference>
<keyword evidence="5" id="KW-0802">TPR repeat</keyword>
<dbReference type="SUPFAM" id="SSF52540">
    <property type="entry name" value="P-loop containing nucleoside triphosphate hydrolases"/>
    <property type="match status" value="1"/>
</dbReference>
<dbReference type="PROSITE" id="PS51755">
    <property type="entry name" value="OMPR_PHOB"/>
    <property type="match status" value="1"/>
</dbReference>
<evidence type="ECO:0000256" key="7">
    <source>
        <dbReference type="SAM" id="MobiDB-lite"/>
    </source>
</evidence>
<dbReference type="InterPro" id="IPR001867">
    <property type="entry name" value="OmpR/PhoB-type_DNA-bd"/>
</dbReference>
<dbReference type="SMART" id="SM00028">
    <property type="entry name" value="TPR"/>
    <property type="match status" value="6"/>
</dbReference>
<dbReference type="Gene3D" id="1.10.10.10">
    <property type="entry name" value="Winged helix-like DNA-binding domain superfamily/Winged helix DNA-binding domain"/>
    <property type="match status" value="1"/>
</dbReference>
<evidence type="ECO:0000259" key="8">
    <source>
        <dbReference type="PROSITE" id="PS51755"/>
    </source>
</evidence>
<dbReference type="SMART" id="SM01043">
    <property type="entry name" value="BTAD"/>
    <property type="match status" value="1"/>
</dbReference>
<dbReference type="Pfam" id="PF13424">
    <property type="entry name" value="TPR_12"/>
    <property type="match status" value="2"/>
</dbReference>
<name>A0A3A9ZTA8_9ACTN</name>
<dbReference type="InterPro" id="IPR042197">
    <property type="entry name" value="Apaf_helical"/>
</dbReference>
<keyword evidence="4" id="KW-0804">Transcription</keyword>
<keyword evidence="10" id="KW-1185">Reference proteome</keyword>
<evidence type="ECO:0000256" key="5">
    <source>
        <dbReference type="PROSITE-ProRule" id="PRU00339"/>
    </source>
</evidence>
<gene>
    <name evidence="9" type="ORF">D7193_29325</name>
</gene>
<dbReference type="InterPro" id="IPR005158">
    <property type="entry name" value="BTAD"/>
</dbReference>
<dbReference type="PANTHER" id="PTHR35807">
    <property type="entry name" value="TRANSCRIPTIONAL REGULATOR REDD-RELATED"/>
    <property type="match status" value="1"/>
</dbReference>
<evidence type="ECO:0000256" key="2">
    <source>
        <dbReference type="ARBA" id="ARBA00023015"/>
    </source>
</evidence>
<sequence>MWCPIWSIESYAPVRDHVNTQFRAKVEGPVKIHVLGGLVVQLSSGTLQLGTPKQRTVLAMLVTHPGQLVTVDELIDELWPAEPPPSAVPNVRTYAANLRRNFAAAGAPAGVLFRQGKGYRLCVEPESIDVHQFDVEHRQARLRFDEGALTRAVDLAERAVGRWRGPMLAGVPLGPVLTARVAAGEEQRLAATELLADAWRRAGQGERAVPLLREMLGRHPLRESAHLLLMRTLYDRGDRAEAVAAYERAREALRGELGIAPGAELQLLRRAMDGPRAGNPGDAAPPRQRTAADGPGAPAPTAVNWLPRPVTDFVGRDEAIERLLAETRRVESHTSAVHVIDGMAGSGKTTLAVHVAGRLADRYPDGQLFIDLRGHGGEDPVAPAAALTTLLRQLGVPGQQIPVTAACRVELWRRELARRRCVVVLDNAASGDQVRPLLPVLPGTVLIVTSRLRLTGLDVGPPESLPVMTPDEGLALLARTAGRERVAADPEAAAEVVRRCGHLPLAIRLAGSRLTRRRTWSLAHLAGLLADDASAFGQLSEEQRTLGGVFATSYEPLSPTARRVFRALSLHPGGRVSTAMAAALTGLPYGVAAQALDELVDGHLVEEVETGRYRMHDLLRQYSSELASRVDPAADRRAALAELLDVMLHTALRAAERLEPDFIRGQVTPPPPRRPDLLDAIGTVGVEWLERERAELVALVVRAQEQGHHGHAWRLARTMWRFCYIRAYFDDILLTHGRGLAAAEACGDAHGLASMHNYLASAHLRTGDHRAALDHVTRAVAICEREQDSDNLFRYRANLAVVYMFRGDLREAVAVGLESLRDPRADGGHDLSAGLPNLGLALATSGRFAEALRIHRLHLYWSRIRRNDFHILNALAHIGGVRVRLGEHRPAIRLLKASLALRDRTGHRYAEAEVRNDLGASYRALGCLAEAQREHELARALASESGERYVEAAALNELGRTLAAAGREDESVRRYREALRLATQIPSPYEQGRALAGLGEHFARTDPAEARRHWERALAIFRRMGVPERAEVERRLAEVHAPG</sequence>
<comment type="caution">
    <text evidence="9">The sequence shown here is derived from an EMBL/GenBank/DDBJ whole genome shotgun (WGS) entry which is preliminary data.</text>
</comment>
<dbReference type="InterPro" id="IPR027417">
    <property type="entry name" value="P-loop_NTPase"/>
</dbReference>
<dbReference type="GO" id="GO:0003677">
    <property type="term" value="F:DNA binding"/>
    <property type="evidence" value="ECO:0007669"/>
    <property type="project" value="UniProtKB-UniRule"/>
</dbReference>
<evidence type="ECO:0000256" key="4">
    <source>
        <dbReference type="ARBA" id="ARBA00023163"/>
    </source>
</evidence>
<dbReference type="GO" id="GO:0000160">
    <property type="term" value="P:phosphorelay signal transduction system"/>
    <property type="evidence" value="ECO:0007669"/>
    <property type="project" value="InterPro"/>
</dbReference>
<dbReference type="GO" id="GO:0006355">
    <property type="term" value="P:regulation of DNA-templated transcription"/>
    <property type="evidence" value="ECO:0007669"/>
    <property type="project" value="InterPro"/>
</dbReference>
<keyword evidence="3 6" id="KW-0238">DNA-binding</keyword>
<evidence type="ECO:0000313" key="10">
    <source>
        <dbReference type="Proteomes" id="UP000279968"/>
    </source>
</evidence>
<accession>A0A3A9ZTA8</accession>
<dbReference type="SUPFAM" id="SSF46894">
    <property type="entry name" value="C-terminal effector domain of the bipartite response regulators"/>
    <property type="match status" value="1"/>
</dbReference>
<dbReference type="PRINTS" id="PR00364">
    <property type="entry name" value="DISEASERSIST"/>
</dbReference>
<keyword evidence="2" id="KW-0805">Transcription regulation</keyword>
<dbReference type="InterPro" id="IPR011990">
    <property type="entry name" value="TPR-like_helical_dom_sf"/>
</dbReference>
<dbReference type="InterPro" id="IPR036388">
    <property type="entry name" value="WH-like_DNA-bd_sf"/>
</dbReference>
<evidence type="ECO:0000256" key="3">
    <source>
        <dbReference type="ARBA" id="ARBA00023125"/>
    </source>
</evidence>
<proteinExistence type="inferred from homology"/>